<evidence type="ECO:0000313" key="2">
    <source>
        <dbReference type="Proteomes" id="UP000094025"/>
    </source>
</evidence>
<comment type="caution">
    <text evidence="1">The sequence shown here is derived from an EMBL/GenBank/DDBJ whole genome shotgun (WGS) entry which is preliminary data.</text>
</comment>
<name>A0A178XK90_9HYPH</name>
<gene>
    <name evidence="1" type="ORF">AU381_12000</name>
</gene>
<accession>A0A178XK90</accession>
<proteinExistence type="predicted"/>
<dbReference type="InterPro" id="IPR022254">
    <property type="entry name" value="DUF3775"/>
</dbReference>
<protein>
    <recommendedName>
        <fullName evidence="3">DUF3775 domain-containing protein</fullName>
    </recommendedName>
</protein>
<keyword evidence="2" id="KW-1185">Reference proteome</keyword>
<dbReference type="OrthoDB" id="5641374at2"/>
<evidence type="ECO:0008006" key="3">
    <source>
        <dbReference type="Google" id="ProtNLM"/>
    </source>
</evidence>
<dbReference type="AlphaFoldDB" id="A0A178XK90"/>
<dbReference type="Pfam" id="PF12616">
    <property type="entry name" value="DUF3775"/>
    <property type="match status" value="1"/>
</dbReference>
<organism evidence="1 2">
    <name type="scientific">Sinorhizobium glycinis</name>
    <dbReference type="NCBI Taxonomy" id="1472378"/>
    <lineage>
        <taxon>Bacteria</taxon>
        <taxon>Pseudomonadati</taxon>
        <taxon>Pseudomonadota</taxon>
        <taxon>Alphaproteobacteria</taxon>
        <taxon>Hyphomicrobiales</taxon>
        <taxon>Rhizobiaceae</taxon>
        <taxon>Sinorhizobium/Ensifer group</taxon>
        <taxon>Sinorhizobium</taxon>
    </lineage>
</organism>
<sequence length="139" mass="15460">MSEAWNLSISPEKVCYLIIKAREFDAKDAVTEPDPASNASDDMMVSVLEDQPDDPVEVELESLISDLNEDEQIDLVALSWLGRGDGNVDDWESIRAEAAAAHNDRTTSYLLGTPLLADYLEEAMAQFGESCQEYEMVRL</sequence>
<evidence type="ECO:0000313" key="1">
    <source>
        <dbReference type="EMBL" id="OAP35626.1"/>
    </source>
</evidence>
<dbReference type="RefSeq" id="WP_014857865.1">
    <property type="nucleotide sequence ID" value="NZ_LPUX01000066.1"/>
</dbReference>
<dbReference type="Proteomes" id="UP000094025">
    <property type="component" value="Unassembled WGS sequence"/>
</dbReference>
<dbReference type="EMBL" id="LPUX01000066">
    <property type="protein sequence ID" value="OAP35626.1"/>
    <property type="molecule type" value="Genomic_DNA"/>
</dbReference>
<reference evidence="1 2" key="1">
    <citation type="journal article" date="2016" name="Int. J. Syst. Evol. Microbiol.">
        <title>Ensifer glycinis sp. nov., an novel rhizobial species associated with Glycine spp.</title>
        <authorList>
            <person name="Yan H."/>
            <person name="Yan J."/>
            <person name="Sui X.H."/>
            <person name="Wang E.T."/>
            <person name="Chen W.X."/>
            <person name="Zhang X.X."/>
            <person name="Chen W.F."/>
        </authorList>
    </citation>
    <scope>NUCLEOTIDE SEQUENCE [LARGE SCALE GENOMIC DNA]</scope>
    <source>
        <strain evidence="1 2">CCBAU 23380</strain>
    </source>
</reference>